<dbReference type="Gene3D" id="3.40.50.12370">
    <property type="match status" value="1"/>
</dbReference>
<proteinExistence type="predicted"/>
<protein>
    <submittedName>
        <fullName evidence="1">Universal stress protein</fullName>
    </submittedName>
</protein>
<dbReference type="PANTHER" id="PTHR47815">
    <property type="entry name" value="UNIVERSAL STRESS PROTEIN A FAMILY PROTEIN C25B2.10"/>
    <property type="match status" value="1"/>
</dbReference>
<sequence>MAAQTKTSNCRFQHHVGFNIVPNGEATNNTPSLTLNISLKGYKASPRSRTVMVGVDEHSHSDYAIQWLLDELGDANNIMHAILAKNGANRAISFVLEYAVGRLHVTLQALIQMYQPAMLIVGDEGRSLGGMHGMVNARTSISKYCLEYSPVPVIVVRLTEQRIKKTVEQANDSCA</sequence>
<comment type="caution">
    <text evidence="1">The sequence shown here is derived from an EMBL/GenBank/DDBJ whole genome shotgun (WGS) entry which is preliminary data.</text>
</comment>
<organism evidence="1 2">
    <name type="scientific">Purpureocillium lavendulum</name>
    <dbReference type="NCBI Taxonomy" id="1247861"/>
    <lineage>
        <taxon>Eukaryota</taxon>
        <taxon>Fungi</taxon>
        <taxon>Dikarya</taxon>
        <taxon>Ascomycota</taxon>
        <taxon>Pezizomycotina</taxon>
        <taxon>Sordariomycetes</taxon>
        <taxon>Hypocreomycetidae</taxon>
        <taxon>Hypocreales</taxon>
        <taxon>Ophiocordycipitaceae</taxon>
        <taxon>Purpureocillium</taxon>
    </lineage>
</organism>
<accession>A0AB34FC39</accession>
<evidence type="ECO:0000313" key="2">
    <source>
        <dbReference type="Proteomes" id="UP001163105"/>
    </source>
</evidence>
<dbReference type="CDD" id="cd23659">
    <property type="entry name" value="USP_At3g01520-like"/>
    <property type="match status" value="1"/>
</dbReference>
<dbReference type="Proteomes" id="UP001163105">
    <property type="component" value="Unassembled WGS sequence"/>
</dbReference>
<evidence type="ECO:0000313" key="1">
    <source>
        <dbReference type="EMBL" id="KAJ6436544.1"/>
    </source>
</evidence>
<dbReference type="PANTHER" id="PTHR47815:SF1">
    <property type="entry name" value="UNIVERSAL STRESS PROTEIN A FAMILY PROTEIN C25B2.10"/>
    <property type="match status" value="1"/>
</dbReference>
<dbReference type="AlphaFoldDB" id="A0AB34FC39"/>
<dbReference type="EMBL" id="JAQHRD010000020">
    <property type="protein sequence ID" value="KAJ6436544.1"/>
    <property type="molecule type" value="Genomic_DNA"/>
</dbReference>
<name>A0AB34FC39_9HYPO</name>
<gene>
    <name evidence="1" type="ORF">O9K51_10910</name>
</gene>
<reference evidence="1" key="1">
    <citation type="submission" date="2023-01" db="EMBL/GenBank/DDBJ databases">
        <title>The growth and conidiation of Purpureocillium lavendulum are regulated by nitrogen source and histone H3K14 acetylation.</title>
        <authorList>
            <person name="Tang P."/>
            <person name="Han J."/>
            <person name="Zhang C."/>
            <person name="Tang P."/>
            <person name="Qi F."/>
            <person name="Zhang K."/>
            <person name="Liang L."/>
        </authorList>
    </citation>
    <scope>NUCLEOTIDE SEQUENCE</scope>
    <source>
        <strain evidence="1">YMF1.00683</strain>
    </source>
</reference>
<dbReference type="SUPFAM" id="SSF52402">
    <property type="entry name" value="Adenine nucleotide alpha hydrolases-like"/>
    <property type="match status" value="1"/>
</dbReference>
<keyword evidence="2" id="KW-1185">Reference proteome</keyword>